<feature type="domain" description="Reverse transcriptase zinc-binding" evidence="1">
    <location>
        <begin position="2"/>
        <end position="44"/>
    </location>
</feature>
<dbReference type="InterPro" id="IPR026960">
    <property type="entry name" value="RVT-Znf"/>
</dbReference>
<organism evidence="2">
    <name type="scientific">Solanum chacoense</name>
    <name type="common">Chaco potato</name>
    <dbReference type="NCBI Taxonomy" id="4108"/>
    <lineage>
        <taxon>Eukaryota</taxon>
        <taxon>Viridiplantae</taxon>
        <taxon>Streptophyta</taxon>
        <taxon>Embryophyta</taxon>
        <taxon>Tracheophyta</taxon>
        <taxon>Spermatophyta</taxon>
        <taxon>Magnoliopsida</taxon>
        <taxon>eudicotyledons</taxon>
        <taxon>Gunneridae</taxon>
        <taxon>Pentapetalae</taxon>
        <taxon>asterids</taxon>
        <taxon>lamiids</taxon>
        <taxon>Solanales</taxon>
        <taxon>Solanaceae</taxon>
        <taxon>Solanoideae</taxon>
        <taxon>Solaneae</taxon>
        <taxon>Solanum</taxon>
    </lineage>
</organism>
<dbReference type="Pfam" id="PF13966">
    <property type="entry name" value="zf-RVT"/>
    <property type="match status" value="1"/>
</dbReference>
<sequence length="67" mass="7563">MIWLLAKEAVLTQESLSKRGHQLVARCFLCGEQTETINHFFCIASGQNNYGGWSSWNIDKSSRKSGQ</sequence>
<dbReference type="AlphaFoldDB" id="A0A0V0GSU3"/>
<accession>A0A0V0GSU3</accession>
<protein>
    <submittedName>
        <fullName evidence="2">Putative ovule protein</fullName>
    </submittedName>
</protein>
<evidence type="ECO:0000313" key="2">
    <source>
        <dbReference type="EMBL" id="JAP10995.1"/>
    </source>
</evidence>
<proteinExistence type="predicted"/>
<name>A0A0V0GSU3_SOLCH</name>
<reference evidence="2" key="1">
    <citation type="submission" date="2015-12" db="EMBL/GenBank/DDBJ databases">
        <title>Gene expression during late stages of embryo sac development: a critical building block for successful pollen-pistil interactions.</title>
        <authorList>
            <person name="Liu Y."/>
            <person name="Joly V."/>
            <person name="Sabar M."/>
            <person name="Matton D.P."/>
        </authorList>
    </citation>
    <scope>NUCLEOTIDE SEQUENCE</scope>
</reference>
<dbReference type="EMBL" id="GEDG01032102">
    <property type="protein sequence ID" value="JAP10995.1"/>
    <property type="molecule type" value="Transcribed_RNA"/>
</dbReference>
<evidence type="ECO:0000259" key="1">
    <source>
        <dbReference type="Pfam" id="PF13966"/>
    </source>
</evidence>